<feature type="domain" description="CCR4-NOT transcription complex subunit 1 HEAT repeat" evidence="10">
    <location>
        <begin position="430"/>
        <end position="559"/>
    </location>
</feature>
<dbReference type="GO" id="GO:0000288">
    <property type="term" value="P:nuclear-transcribed mRNA catabolic process, deadenylation-dependent decay"/>
    <property type="evidence" value="ECO:0000318"/>
    <property type="project" value="GO_Central"/>
</dbReference>
<feature type="domain" description="CCR4-NOT transcription complex subunit 1 CAF1-binding" evidence="8">
    <location>
        <begin position="798"/>
        <end position="979"/>
    </location>
</feature>
<dbReference type="KEGG" id="tva:5465921"/>
<dbReference type="InterPro" id="IPR024557">
    <property type="entry name" value="CNOT1_dom_4"/>
</dbReference>
<accession>A2DGK0</accession>
<comment type="subcellular location">
    <subcellularLocation>
        <location evidence="1">Nucleus</location>
    </subcellularLocation>
</comment>
<dbReference type="InterPro" id="IPR032191">
    <property type="entry name" value="CNOT1_CAF1_bind"/>
</dbReference>
<dbReference type="InterPro" id="IPR038535">
    <property type="entry name" value="CNOT1_TTP_bind_sf"/>
</dbReference>
<dbReference type="FunCoup" id="A2DGK0">
    <property type="interactions" value="777"/>
</dbReference>
<evidence type="ECO:0000259" key="7">
    <source>
        <dbReference type="Pfam" id="PF12842"/>
    </source>
</evidence>
<reference evidence="11" key="1">
    <citation type="submission" date="2006-10" db="EMBL/GenBank/DDBJ databases">
        <authorList>
            <person name="Amadeo P."/>
            <person name="Zhao Q."/>
            <person name="Wortman J."/>
            <person name="Fraser-Liggett C."/>
            <person name="Carlton J."/>
        </authorList>
    </citation>
    <scope>NUCLEOTIDE SEQUENCE</scope>
    <source>
        <strain evidence="11">G3</strain>
    </source>
</reference>
<feature type="domain" description="CCR4-Not complex component Not1 C-terminal" evidence="6">
    <location>
        <begin position="1570"/>
        <end position="1756"/>
    </location>
</feature>
<feature type="domain" description="CCR4-NOT transcription complex subunit 1 TTP binding" evidence="9">
    <location>
        <begin position="605"/>
        <end position="751"/>
    </location>
</feature>
<dbReference type="InterPro" id="IPR032194">
    <property type="entry name" value="CNOT1_HEAT"/>
</dbReference>
<keyword evidence="4" id="KW-0804">Transcription</keyword>
<dbReference type="InterPro" id="IPR007196">
    <property type="entry name" value="CCR4-Not_Not1_C"/>
</dbReference>
<gene>
    <name evidence="11" type="ORF">TVAG_109990</name>
</gene>
<dbReference type="OrthoDB" id="1933107at2759"/>
<keyword evidence="5" id="KW-0539">Nucleus</keyword>
<feature type="domain" description="CCR4-Not complex component Not1 C-terminal" evidence="6">
    <location>
        <begin position="1767"/>
        <end position="1870"/>
    </location>
</feature>
<dbReference type="Gene3D" id="1.25.40.800">
    <property type="match status" value="1"/>
</dbReference>
<dbReference type="GO" id="GO:0017148">
    <property type="term" value="P:negative regulation of translation"/>
    <property type="evidence" value="ECO:0007669"/>
    <property type="project" value="InterPro"/>
</dbReference>
<evidence type="ECO:0000256" key="2">
    <source>
        <dbReference type="ARBA" id="ARBA00022491"/>
    </source>
</evidence>
<evidence type="ECO:0000256" key="4">
    <source>
        <dbReference type="ARBA" id="ARBA00023163"/>
    </source>
</evidence>
<dbReference type="Pfam" id="PF16417">
    <property type="entry name" value="CNOT1_TTP_bind"/>
    <property type="match status" value="1"/>
</dbReference>
<keyword evidence="3" id="KW-0805">Transcription regulation</keyword>
<dbReference type="Gene3D" id="1.25.40.840">
    <property type="entry name" value="CCR4-NOT transcription complex subunit 1 TTP binding domain"/>
    <property type="match status" value="1"/>
</dbReference>
<dbReference type="PANTHER" id="PTHR13162">
    <property type="entry name" value="CCR4-NOT TRANSCRIPTION COMPLEX"/>
    <property type="match status" value="1"/>
</dbReference>
<dbReference type="InterPro" id="IPR032193">
    <property type="entry name" value="CNOT1_TTP_bind"/>
</dbReference>
<dbReference type="InterPro" id="IPR040398">
    <property type="entry name" value="Not1"/>
</dbReference>
<dbReference type="GO" id="GO:0005634">
    <property type="term" value="C:nucleus"/>
    <property type="evidence" value="ECO:0007669"/>
    <property type="project" value="UniProtKB-SubCell"/>
</dbReference>
<dbReference type="RefSeq" id="XP_001581373.1">
    <property type="nucleotide sequence ID" value="XM_001581323.1"/>
</dbReference>
<dbReference type="EMBL" id="DS113198">
    <property type="protein sequence ID" value="EAY20387.1"/>
    <property type="molecule type" value="Genomic_DNA"/>
</dbReference>
<evidence type="ECO:0000256" key="1">
    <source>
        <dbReference type="ARBA" id="ARBA00004123"/>
    </source>
</evidence>
<feature type="domain" description="CCR4-NOT transcription complex subunit 1" evidence="7">
    <location>
        <begin position="1045"/>
        <end position="1166"/>
    </location>
</feature>
<dbReference type="eggNOG" id="KOG1831">
    <property type="taxonomic scope" value="Eukaryota"/>
</dbReference>
<dbReference type="PANTHER" id="PTHR13162:SF8">
    <property type="entry name" value="CCR4-NOT TRANSCRIPTION COMPLEX SUBUNIT 1"/>
    <property type="match status" value="1"/>
</dbReference>
<evidence type="ECO:0000259" key="10">
    <source>
        <dbReference type="Pfam" id="PF16418"/>
    </source>
</evidence>
<dbReference type="GO" id="GO:0030015">
    <property type="term" value="C:CCR4-NOT core complex"/>
    <property type="evidence" value="ECO:0000318"/>
    <property type="project" value="GO_Central"/>
</dbReference>
<organism evidence="11 12">
    <name type="scientific">Trichomonas vaginalis (strain ATCC PRA-98 / G3)</name>
    <dbReference type="NCBI Taxonomy" id="412133"/>
    <lineage>
        <taxon>Eukaryota</taxon>
        <taxon>Metamonada</taxon>
        <taxon>Parabasalia</taxon>
        <taxon>Trichomonadida</taxon>
        <taxon>Trichomonadidae</taxon>
        <taxon>Trichomonas</taxon>
    </lineage>
</organism>
<evidence type="ECO:0000259" key="8">
    <source>
        <dbReference type="Pfam" id="PF16415"/>
    </source>
</evidence>
<dbReference type="Pfam" id="PF16418">
    <property type="entry name" value="CNOT1_HEAT"/>
    <property type="match status" value="1"/>
</dbReference>
<name>A2DGK0_TRIV3</name>
<evidence type="ECO:0000259" key="6">
    <source>
        <dbReference type="Pfam" id="PF04054"/>
    </source>
</evidence>
<dbReference type="Proteomes" id="UP000001542">
    <property type="component" value="Unassembled WGS sequence"/>
</dbReference>
<evidence type="ECO:0000313" key="11">
    <source>
        <dbReference type="EMBL" id="EAY20387.1"/>
    </source>
</evidence>
<evidence type="ECO:0000256" key="5">
    <source>
        <dbReference type="ARBA" id="ARBA00023242"/>
    </source>
</evidence>
<keyword evidence="12" id="KW-1185">Reference proteome</keyword>
<dbReference type="GO" id="GO:0000932">
    <property type="term" value="C:P-body"/>
    <property type="evidence" value="ECO:0000318"/>
    <property type="project" value="GO_Central"/>
</dbReference>
<dbReference type="Pfam" id="PF16415">
    <property type="entry name" value="CNOT1_CAF1_bind"/>
    <property type="match status" value="1"/>
</dbReference>
<keyword evidence="2" id="KW-0678">Repressor</keyword>
<evidence type="ECO:0000259" key="9">
    <source>
        <dbReference type="Pfam" id="PF16417"/>
    </source>
</evidence>
<evidence type="ECO:0000313" key="12">
    <source>
        <dbReference type="Proteomes" id="UP000001542"/>
    </source>
</evidence>
<dbReference type="GO" id="GO:0060090">
    <property type="term" value="F:molecular adaptor activity"/>
    <property type="evidence" value="ECO:0000318"/>
    <property type="project" value="GO_Central"/>
</dbReference>
<dbReference type="Pfam" id="PF12842">
    <property type="entry name" value="DUF3819"/>
    <property type="match status" value="1"/>
</dbReference>
<reference evidence="11" key="2">
    <citation type="journal article" date="2007" name="Science">
        <title>Draft genome sequence of the sexually transmitted pathogen Trichomonas vaginalis.</title>
        <authorList>
            <person name="Carlton J.M."/>
            <person name="Hirt R.P."/>
            <person name="Silva J.C."/>
            <person name="Delcher A.L."/>
            <person name="Schatz M."/>
            <person name="Zhao Q."/>
            <person name="Wortman J.R."/>
            <person name="Bidwell S.L."/>
            <person name="Alsmark U.C.M."/>
            <person name="Besteiro S."/>
            <person name="Sicheritz-Ponten T."/>
            <person name="Noel C.J."/>
            <person name="Dacks J.B."/>
            <person name="Foster P.G."/>
            <person name="Simillion C."/>
            <person name="Van de Peer Y."/>
            <person name="Miranda-Saavedra D."/>
            <person name="Barton G.J."/>
            <person name="Westrop G.D."/>
            <person name="Mueller S."/>
            <person name="Dessi D."/>
            <person name="Fiori P.L."/>
            <person name="Ren Q."/>
            <person name="Paulsen I."/>
            <person name="Zhang H."/>
            <person name="Bastida-Corcuera F.D."/>
            <person name="Simoes-Barbosa A."/>
            <person name="Brown M.T."/>
            <person name="Hayes R.D."/>
            <person name="Mukherjee M."/>
            <person name="Okumura C.Y."/>
            <person name="Schneider R."/>
            <person name="Smith A.J."/>
            <person name="Vanacova S."/>
            <person name="Villalvazo M."/>
            <person name="Haas B.J."/>
            <person name="Pertea M."/>
            <person name="Feldblyum T.V."/>
            <person name="Utterback T.R."/>
            <person name="Shu C.L."/>
            <person name="Osoegawa K."/>
            <person name="de Jong P.J."/>
            <person name="Hrdy I."/>
            <person name="Horvathova L."/>
            <person name="Zubacova Z."/>
            <person name="Dolezal P."/>
            <person name="Malik S.B."/>
            <person name="Logsdon J.M. Jr."/>
            <person name="Henze K."/>
            <person name="Gupta A."/>
            <person name="Wang C.C."/>
            <person name="Dunne R.L."/>
            <person name="Upcroft J.A."/>
            <person name="Upcroft P."/>
            <person name="White O."/>
            <person name="Salzberg S.L."/>
            <person name="Tang P."/>
            <person name="Chiu C.-H."/>
            <person name="Lee Y.-S."/>
            <person name="Embley T.M."/>
            <person name="Coombs G.H."/>
            <person name="Mottram J.C."/>
            <person name="Tachezy J."/>
            <person name="Fraser-Liggett C.M."/>
            <person name="Johnson P.J."/>
        </authorList>
    </citation>
    <scope>NUCLEOTIDE SEQUENCE [LARGE SCALE GENOMIC DNA]</scope>
    <source>
        <strain evidence="11">G3</strain>
    </source>
</reference>
<dbReference type="Gene3D" id="1.25.40.790">
    <property type="match status" value="1"/>
</dbReference>
<dbReference type="Pfam" id="PF04054">
    <property type="entry name" value="Not1"/>
    <property type="match status" value="2"/>
</dbReference>
<dbReference type="Gene3D" id="1.25.40.180">
    <property type="match status" value="1"/>
</dbReference>
<protein>
    <submittedName>
        <fullName evidence="11">Uncharacterized protein</fullName>
    </submittedName>
</protein>
<dbReference type="STRING" id="5722.A2DGK0"/>
<sequence>MSKSSGFQTLSKDSGYRCIAGFLSELTAEVDVDLIFIKIKSLIENMDISLLSPTIKNILETLSKQGLPDIQKQQLLYCVNKLIEYFVNFPQFHSTISALFSTAKSIPTAISMLDLTTALSILVFTDSTPIFGDAKAFISKNIIPKLAPEAYEKLPEVVLFELSNLFLPEFSIPEIMTPNIPPSLSLLSETLPYDNKLSLALSNPSLYDAVVESEPRSLIAKVPLDRLFGFFPDFNESHAASYLTAISSSACSFRPYFDTLEDMQKERVVKVTMEAFVSRGVDLSSIVNYLDQPNLKPLDKDGCAMLFSTVSSISQNQKIDAYPFVIPWSNTRSQLEYLIYIATMPTNITFGSKCRMIPQEILTNIKYDISPIPNGCWICIDFVERFLELASIYPKEVNPFYQASVQKFGHVILFALSQAKEQQTKEYIDFINYIFNIVLYSQLGGRDYFEELWKYSPKFCVRAIFLFAKSSPQKLTKIAETFTAHLKELLDSDNLEFSIDLAFNVTIKDSINIDEFIDSLVAKHGQEILVTFLQLVKSRALESQPTSMQVFITTLNAIFKWLSNHFKTLNPGTQLIANALYSICENIGNGLQKFNFAESLPPVNPPDLKHASSEYFTNYFDSKTTLNDFLLILHHVKVVNNQLFDAMIHYPIYELNYLSNYDTKFTSKLGQLVGNMVLENLFGESELNSIFQAFHKTYSEESDQSTMVFTSTALNICYFKLTRIPIYAFNLLKQPQFKQKEPILYQNLKKISMSLSAPIQLSQSTKLNIHPKIRRFEKLQQPPPRLRKVLQQLNTDNTQLSQTIQSFSGFVDWLALHLVEDIEDHPALLQDFLPQFLENREFTEIIIQAASFEVYNLVEKSNDIATYEGGFKRRRLSILGRLIGNLTFALNRPLLSKYIDIKRLLLYALAHGKLFGVLPFVGAILRCATPFFNPPNPYMSAILQVLASINSIDLLKLSIKNQISLIMSHFEVTSSQFMVIPLIPNINETNFDFITAPFSLLYVSSQTEIDKIISFEDSAFYTLASQHFIVPDYEGENAEEKQSKFRSALTQATLAFLKTEGKSLSLVVSSTASELIMKDFVLCNNMSLIYQTAETLTKQLSASLAMFTVFQKQQIYLHHNVLHELSQEDSDWALQGVQANHNWIGQLLKDVVYLKAWKIVQQKLEVFEQQKKENTHSHRHQDPIPQKIQHLIPPSILPTEQGLLPQHNLIYQDLAELALNPAQIAVFDKPGEKVNKSFEQYETFFQWVSKRIASETELNEQINSLLQLIYDKIPDVGPNFESFMCLIRTMMKYMYKNNHKINDIVFSKILEKVVSDAQPGYIVRMQPLIVSWLRNFIPSVSLLCEFLKTELLTTKLLDRFFFDNLNRQPLNGKLFLFAVRFLHQTLVEKPTLKPGDMIDSISFVVTTPYSLIESVTTSPQNYTIDELQKVLDNMDVPLNVLSTNSKLQSVSIFDPVEDLQDLDKIQANFTEWKEIAENVTILTNSDRSEIIEKTLECIEFGKSFFIYLFFSETEEIITKFLMVIFHSNNLENCFLVILEALEVLIQGNSHVISFDFRKYYDIIIRLITHSLNTSKLLNIASLLHNLRLLCAPTFTPCWTQLITHNHFVSFLVKHAPEVMKLLLEDYTYSITYLQGAHAKETFDIYYRSLLRFVLIMVHDFPDFMDSISLEICSMFGSHFTQLRNIFLSVTNNILPPITNDPFKFDTFVSLNQPMPELTKELAFDEIDDEESIKKFVSQLEKRSGTTALASYVVYLINKSECKDIQQKLEKLIEFTSPETTINILHVCFDQLRYPGRVTSVFIKFLVSLMKKPKLDELIVTIALERYSTPAPQPWGIRCFVMYLVTDKEIDLENRKFVSDSPEVQTFIKAIKASVVQQSQ</sequence>
<dbReference type="VEuPathDB" id="TrichDB:TVAGG3_0998200"/>
<dbReference type="InParanoid" id="A2DGK0"/>
<dbReference type="VEuPathDB" id="TrichDB:TVAG_109990"/>
<evidence type="ECO:0000256" key="3">
    <source>
        <dbReference type="ARBA" id="ARBA00023015"/>
    </source>
</evidence>
<dbReference type="SMR" id="A2DGK0"/>
<proteinExistence type="predicted"/>